<dbReference type="OrthoDB" id="4907at2157"/>
<dbReference type="InterPro" id="IPR005888">
    <property type="entry name" value="dTDP_Gluc_deHydtase"/>
</dbReference>
<dbReference type="GO" id="GO:0009225">
    <property type="term" value="P:nucleotide-sugar metabolic process"/>
    <property type="evidence" value="ECO:0007669"/>
    <property type="project" value="InterPro"/>
</dbReference>
<evidence type="ECO:0000313" key="3">
    <source>
        <dbReference type="EMBL" id="AWR96017.1"/>
    </source>
</evidence>
<evidence type="ECO:0000256" key="1">
    <source>
        <dbReference type="ARBA" id="ARBA00007637"/>
    </source>
</evidence>
<proteinExistence type="inferred from homology"/>
<dbReference type="Proteomes" id="UP000248044">
    <property type="component" value="Chromosome"/>
</dbReference>
<dbReference type="InterPro" id="IPR036291">
    <property type="entry name" value="NAD(P)-bd_dom_sf"/>
</dbReference>
<dbReference type="CDD" id="cd05246">
    <property type="entry name" value="dTDP_GD_SDR_e"/>
    <property type="match status" value="1"/>
</dbReference>
<dbReference type="KEGG" id="abri:DFR85_12050"/>
<dbReference type="Gene3D" id="3.90.25.10">
    <property type="entry name" value="UDP-galactose 4-epimerase, domain 1"/>
    <property type="match status" value="1"/>
</dbReference>
<dbReference type="Pfam" id="PF01370">
    <property type="entry name" value="Epimerase"/>
    <property type="match status" value="1"/>
</dbReference>
<dbReference type="InterPro" id="IPR001509">
    <property type="entry name" value="Epimerase_deHydtase"/>
</dbReference>
<dbReference type="SUPFAM" id="SSF51735">
    <property type="entry name" value="NAD(P)-binding Rossmann-fold domains"/>
    <property type="match status" value="1"/>
</dbReference>
<gene>
    <name evidence="3" type="primary">rfbB</name>
    <name evidence="3" type="ORF">DFR85_12050</name>
</gene>
<dbReference type="AlphaFoldDB" id="A0A2U9IJ07"/>
<dbReference type="Gene3D" id="3.40.50.720">
    <property type="entry name" value="NAD(P)-binding Rossmann-like Domain"/>
    <property type="match status" value="1"/>
</dbReference>
<name>A0A2U9IJ07_9CREN</name>
<dbReference type="EMBL" id="CP029289">
    <property type="protein sequence ID" value="AWR96017.1"/>
    <property type="molecule type" value="Genomic_DNA"/>
</dbReference>
<dbReference type="PANTHER" id="PTHR43000">
    <property type="entry name" value="DTDP-D-GLUCOSE 4,6-DEHYDRATASE-RELATED"/>
    <property type="match status" value="1"/>
</dbReference>
<reference evidence="3 4" key="1">
    <citation type="submission" date="2018-05" db="EMBL/GenBank/DDBJ databases">
        <title>Complete Genome Sequences of Extremely Thermoacidophilic, Metal-Mobilizing Type-Strain Members of the Archaeal Family Sulfolobaceae: Acidianus brierleyi DSM-1651T, Acidianus sulfidivorans DSM-18786T, Metallosphaera hakonensis DSM-7519T, and Metallosphaera prunae DSM-10039T.</title>
        <authorList>
            <person name="Counts J.A."/>
            <person name="Kelly R.M."/>
        </authorList>
    </citation>
    <scope>NUCLEOTIDE SEQUENCE [LARGE SCALE GENOMIC DNA]</scope>
    <source>
        <strain evidence="3 4">DSM 1651</strain>
    </source>
</reference>
<evidence type="ECO:0000313" key="4">
    <source>
        <dbReference type="Proteomes" id="UP000248044"/>
    </source>
</evidence>
<keyword evidence="4" id="KW-1185">Reference proteome</keyword>
<dbReference type="GO" id="GO:0008460">
    <property type="term" value="F:dTDP-glucose 4,6-dehydratase activity"/>
    <property type="evidence" value="ECO:0007669"/>
    <property type="project" value="InterPro"/>
</dbReference>
<dbReference type="NCBIfam" id="TIGR01181">
    <property type="entry name" value="dTDP_gluc_dehyt"/>
    <property type="match status" value="1"/>
</dbReference>
<sequence>MITGGAGFIGSAFVREIDNPLVFDALTYAGRLENLKDVKHLFIKGDIRNFQEIEKAVKENHVDTIVNFAAESHVDRSIVDPFIFLDTNVKGVINLLEVARKYDLKLVHISTDEVYGEQENSTEDFPLKPSSPYSASKASGDMFIHSYIRTYGVNALIIRPSNNYGPRQFPEKLIPKTIIRILKNMEIPVYGDGKQERDWIFVEDTAKIIKKIMQEGKKGEIYNVPGGQRRTNIEIIDEIGKILGKKPLIKYVKDRPGHDKLYSMKNTKLEYKTIPLEEGLKKTVEWYLNNQWWWTPLLGDEFFRSEVPW</sequence>
<organism evidence="3 4">
    <name type="scientific">Acidianus brierleyi</name>
    <dbReference type="NCBI Taxonomy" id="41673"/>
    <lineage>
        <taxon>Archaea</taxon>
        <taxon>Thermoproteota</taxon>
        <taxon>Thermoprotei</taxon>
        <taxon>Sulfolobales</taxon>
        <taxon>Sulfolobaceae</taxon>
        <taxon>Acidianus</taxon>
    </lineage>
</organism>
<evidence type="ECO:0000259" key="2">
    <source>
        <dbReference type="Pfam" id="PF01370"/>
    </source>
</evidence>
<feature type="domain" description="NAD-dependent epimerase/dehydratase" evidence="2">
    <location>
        <begin position="1"/>
        <end position="224"/>
    </location>
</feature>
<protein>
    <submittedName>
        <fullName evidence="3">dTDP-glucose 4,6-dehydratase</fullName>
    </submittedName>
</protein>
<accession>A0A2U9IJ07</accession>
<comment type="similarity">
    <text evidence="1">Belongs to the NAD(P)-dependent epimerase/dehydratase family.</text>
</comment>